<dbReference type="CDD" id="cd06170">
    <property type="entry name" value="LuxR_C_like"/>
    <property type="match status" value="1"/>
</dbReference>
<dbReference type="InterPro" id="IPR039420">
    <property type="entry name" value="WalR-like"/>
</dbReference>
<proteinExistence type="predicted"/>
<protein>
    <submittedName>
        <fullName evidence="9">Response regulator transcription factor</fullName>
    </submittedName>
</protein>
<keyword evidence="1 5" id="KW-0597">Phosphoprotein</keyword>
<feature type="domain" description="HTH luxR-type" evidence="7">
    <location>
        <begin position="178"/>
        <end position="243"/>
    </location>
</feature>
<feature type="domain" description="Response regulatory" evidence="8">
    <location>
        <begin position="7"/>
        <end position="120"/>
    </location>
</feature>
<dbReference type="PROSITE" id="PS50043">
    <property type="entry name" value="HTH_LUXR_2"/>
    <property type="match status" value="1"/>
</dbReference>
<dbReference type="InterPro" id="IPR058245">
    <property type="entry name" value="NreC/VraR/RcsB-like_REC"/>
</dbReference>
<dbReference type="SUPFAM" id="SSF46894">
    <property type="entry name" value="C-terminal effector domain of the bipartite response regulators"/>
    <property type="match status" value="1"/>
</dbReference>
<feature type="region of interest" description="Disordered" evidence="6">
    <location>
        <begin position="150"/>
        <end position="171"/>
    </location>
</feature>
<keyword evidence="4" id="KW-0804">Transcription</keyword>
<evidence type="ECO:0000313" key="10">
    <source>
        <dbReference type="Proteomes" id="UP001522868"/>
    </source>
</evidence>
<dbReference type="InterPro" id="IPR016032">
    <property type="entry name" value="Sig_transdc_resp-reg_C-effctor"/>
</dbReference>
<keyword evidence="2" id="KW-0805">Transcription regulation</keyword>
<organism evidence="9 10">
    <name type="scientific">Streptomyces lichenis</name>
    <dbReference type="NCBI Taxonomy" id="2306967"/>
    <lineage>
        <taxon>Bacteria</taxon>
        <taxon>Bacillati</taxon>
        <taxon>Actinomycetota</taxon>
        <taxon>Actinomycetes</taxon>
        <taxon>Kitasatosporales</taxon>
        <taxon>Streptomycetaceae</taxon>
        <taxon>Streptomyces</taxon>
    </lineage>
</organism>
<evidence type="ECO:0000259" key="7">
    <source>
        <dbReference type="PROSITE" id="PS50043"/>
    </source>
</evidence>
<dbReference type="Pfam" id="PF00196">
    <property type="entry name" value="GerE"/>
    <property type="match status" value="1"/>
</dbReference>
<dbReference type="PANTHER" id="PTHR43214:SF24">
    <property type="entry name" value="TRANSCRIPTIONAL REGULATORY PROTEIN NARL-RELATED"/>
    <property type="match status" value="1"/>
</dbReference>
<evidence type="ECO:0000256" key="4">
    <source>
        <dbReference type="ARBA" id="ARBA00023163"/>
    </source>
</evidence>
<dbReference type="InterPro" id="IPR001789">
    <property type="entry name" value="Sig_transdc_resp-reg_receiver"/>
</dbReference>
<evidence type="ECO:0000256" key="2">
    <source>
        <dbReference type="ARBA" id="ARBA00023015"/>
    </source>
</evidence>
<dbReference type="SMART" id="SM00448">
    <property type="entry name" value="REC"/>
    <property type="match status" value="1"/>
</dbReference>
<dbReference type="Gene3D" id="3.40.50.2300">
    <property type="match status" value="1"/>
</dbReference>
<dbReference type="InterPro" id="IPR011006">
    <property type="entry name" value="CheY-like_superfamily"/>
</dbReference>
<sequence length="249" mass="26318">MSDDPLRVVIADDNPVVRAGLTALLSAHPDFLVAGQAADGREAHEEARRHRPDVILLDVRMPRVDGLTALPHLVPLAPVLMTTYSGETGIVHEALRLGASGYLVHGEFTAEQLLAAVRDATVGRAHLTPTASTALLTAVRATPACTSTCASATNPTPTPGELPSSAHHFPQTPSQAQAVVAHSLLSQREVEVMELIASGMTNQQIATTCFISQKTVKNHINRIFAKLNADNRGQAIALWHALGKAAAHG</sequence>
<dbReference type="PROSITE" id="PS00622">
    <property type="entry name" value="HTH_LUXR_1"/>
    <property type="match status" value="1"/>
</dbReference>
<evidence type="ECO:0000256" key="3">
    <source>
        <dbReference type="ARBA" id="ARBA00023125"/>
    </source>
</evidence>
<evidence type="ECO:0000256" key="1">
    <source>
        <dbReference type="ARBA" id="ARBA00022553"/>
    </source>
</evidence>
<dbReference type="EMBL" id="JALPTH010000022">
    <property type="protein sequence ID" value="MCK8679911.1"/>
    <property type="molecule type" value="Genomic_DNA"/>
</dbReference>
<evidence type="ECO:0000256" key="6">
    <source>
        <dbReference type="SAM" id="MobiDB-lite"/>
    </source>
</evidence>
<dbReference type="RefSeq" id="WP_248635733.1">
    <property type="nucleotide sequence ID" value="NZ_JALPTH010000022.1"/>
</dbReference>
<gene>
    <name evidence="9" type="ORF">M1O15_21450</name>
</gene>
<keyword evidence="3" id="KW-0238">DNA-binding</keyword>
<dbReference type="PRINTS" id="PR00038">
    <property type="entry name" value="HTHLUXR"/>
</dbReference>
<dbReference type="PROSITE" id="PS50110">
    <property type="entry name" value="RESPONSE_REGULATORY"/>
    <property type="match status" value="1"/>
</dbReference>
<evidence type="ECO:0000256" key="5">
    <source>
        <dbReference type="PROSITE-ProRule" id="PRU00169"/>
    </source>
</evidence>
<name>A0ABT0IF02_9ACTN</name>
<evidence type="ECO:0000313" key="9">
    <source>
        <dbReference type="EMBL" id="MCK8679911.1"/>
    </source>
</evidence>
<dbReference type="PANTHER" id="PTHR43214">
    <property type="entry name" value="TWO-COMPONENT RESPONSE REGULATOR"/>
    <property type="match status" value="1"/>
</dbReference>
<dbReference type="CDD" id="cd17535">
    <property type="entry name" value="REC_NarL-like"/>
    <property type="match status" value="1"/>
</dbReference>
<keyword evidence="10" id="KW-1185">Reference proteome</keyword>
<reference evidence="9 10" key="1">
    <citation type="submission" date="2022-04" db="EMBL/GenBank/DDBJ databases">
        <title>Streptomyces sp. nov. LCR6-01 isolated from Lichen of Dirinaria sp.</title>
        <authorList>
            <person name="Kanchanasin P."/>
            <person name="Tanasupawat S."/>
            <person name="Phongsopitanun W."/>
        </authorList>
    </citation>
    <scope>NUCLEOTIDE SEQUENCE [LARGE SCALE GENOMIC DNA]</scope>
    <source>
        <strain evidence="9 10">LCR6-01</strain>
    </source>
</reference>
<dbReference type="SMART" id="SM00421">
    <property type="entry name" value="HTH_LUXR"/>
    <property type="match status" value="1"/>
</dbReference>
<feature type="modified residue" description="4-aspartylphosphate" evidence="5">
    <location>
        <position position="58"/>
    </location>
</feature>
<dbReference type="InterPro" id="IPR000792">
    <property type="entry name" value="Tscrpt_reg_LuxR_C"/>
</dbReference>
<dbReference type="Pfam" id="PF00072">
    <property type="entry name" value="Response_reg"/>
    <property type="match status" value="1"/>
</dbReference>
<dbReference type="SUPFAM" id="SSF52172">
    <property type="entry name" value="CheY-like"/>
    <property type="match status" value="1"/>
</dbReference>
<dbReference type="Proteomes" id="UP001522868">
    <property type="component" value="Unassembled WGS sequence"/>
</dbReference>
<accession>A0ABT0IF02</accession>
<evidence type="ECO:0000259" key="8">
    <source>
        <dbReference type="PROSITE" id="PS50110"/>
    </source>
</evidence>
<comment type="caution">
    <text evidence="9">The sequence shown here is derived from an EMBL/GenBank/DDBJ whole genome shotgun (WGS) entry which is preliminary data.</text>
</comment>